<keyword evidence="3 5" id="KW-0418">Kinase</keyword>
<sequence>MEKVFTIGEALIDFIPAERGTELKAVSGFSKAAGGAPANVACAVARLGGESAFIGKLGKDAFGDFLLDTMNEAGVDTSRVFRTDEANTALAFVSLRADGEREFSFYRNPSADMLLQQEEIDERWFGAGDILHFCSVDLIEAPVKYAHKKAIEAVKRAGGIVSFDPNVRLPLWKRPELCRDAILAFLPFSHIVKISDEELAFITGMDDEDRALASLFSGDVRHVIYTRGAQGAEWITRGFRTAVPGYAVQVADTTGAGDSFIGALLYRLLEERLPANEERGIGADQARALLTFANAAAALTTSRSGAIPALPVHDEVLRMMEEHRA</sequence>
<dbReference type="SUPFAM" id="SSF53613">
    <property type="entry name" value="Ribokinase-like"/>
    <property type="match status" value="1"/>
</dbReference>
<name>A0ABT4QBG1_9BACL</name>
<evidence type="ECO:0000259" key="4">
    <source>
        <dbReference type="Pfam" id="PF00294"/>
    </source>
</evidence>
<dbReference type="InterPro" id="IPR029056">
    <property type="entry name" value="Ribokinase-like"/>
</dbReference>
<dbReference type="EMBL" id="JAQAGZ010000011">
    <property type="protein sequence ID" value="MCZ8514186.1"/>
    <property type="molecule type" value="Genomic_DNA"/>
</dbReference>
<accession>A0ABT4QBG1</accession>
<dbReference type="PANTHER" id="PTHR43085">
    <property type="entry name" value="HEXOKINASE FAMILY MEMBER"/>
    <property type="match status" value="1"/>
</dbReference>
<proteinExistence type="inferred from homology"/>
<dbReference type="InterPro" id="IPR002173">
    <property type="entry name" value="Carboh/pur_kinase_PfkB_CS"/>
</dbReference>
<dbReference type="Proteomes" id="UP001527882">
    <property type="component" value="Unassembled WGS sequence"/>
</dbReference>
<evidence type="ECO:0000313" key="6">
    <source>
        <dbReference type="Proteomes" id="UP001527882"/>
    </source>
</evidence>
<dbReference type="PROSITE" id="PS00584">
    <property type="entry name" value="PFKB_KINASES_2"/>
    <property type="match status" value="1"/>
</dbReference>
<keyword evidence="2" id="KW-0808">Transferase</keyword>
<protein>
    <submittedName>
        <fullName evidence="5">PfkB family carbohydrate kinase</fullName>
    </submittedName>
</protein>
<reference evidence="5 6" key="1">
    <citation type="submission" date="2022-12" db="EMBL/GenBank/DDBJ databases">
        <title>Draft genome sequence of Paenibacillus sp. dW9.</title>
        <authorList>
            <person name="Choi E.-W."/>
            <person name="Kim D.-U."/>
        </authorList>
    </citation>
    <scope>NUCLEOTIDE SEQUENCE [LARGE SCALE GENOMIC DNA]</scope>
    <source>
        <strain evidence="6">dW9</strain>
    </source>
</reference>
<dbReference type="GO" id="GO:0016301">
    <property type="term" value="F:kinase activity"/>
    <property type="evidence" value="ECO:0007669"/>
    <property type="project" value="UniProtKB-KW"/>
</dbReference>
<organism evidence="5 6">
    <name type="scientific">Paenibacillus gyeongsangnamensis</name>
    <dbReference type="NCBI Taxonomy" id="3388067"/>
    <lineage>
        <taxon>Bacteria</taxon>
        <taxon>Bacillati</taxon>
        <taxon>Bacillota</taxon>
        <taxon>Bacilli</taxon>
        <taxon>Bacillales</taxon>
        <taxon>Paenibacillaceae</taxon>
        <taxon>Paenibacillus</taxon>
    </lineage>
</organism>
<gene>
    <name evidence="5" type="ORF">O9H85_17480</name>
</gene>
<dbReference type="InterPro" id="IPR050306">
    <property type="entry name" value="PfkB_Carbo_kinase"/>
</dbReference>
<comment type="similarity">
    <text evidence="1">Belongs to the carbohydrate kinase PfkB family.</text>
</comment>
<evidence type="ECO:0000256" key="3">
    <source>
        <dbReference type="ARBA" id="ARBA00022777"/>
    </source>
</evidence>
<dbReference type="CDD" id="cd01167">
    <property type="entry name" value="bac_FRK"/>
    <property type="match status" value="1"/>
</dbReference>
<evidence type="ECO:0000256" key="1">
    <source>
        <dbReference type="ARBA" id="ARBA00010688"/>
    </source>
</evidence>
<dbReference type="PROSITE" id="PS00583">
    <property type="entry name" value="PFKB_KINASES_1"/>
    <property type="match status" value="1"/>
</dbReference>
<dbReference type="RefSeq" id="WP_269882715.1">
    <property type="nucleotide sequence ID" value="NZ_JAQAGZ010000011.1"/>
</dbReference>
<comment type="caution">
    <text evidence="5">The sequence shown here is derived from an EMBL/GenBank/DDBJ whole genome shotgun (WGS) entry which is preliminary data.</text>
</comment>
<feature type="domain" description="Carbohydrate kinase PfkB" evidence="4">
    <location>
        <begin position="1"/>
        <end position="311"/>
    </location>
</feature>
<keyword evidence="6" id="KW-1185">Reference proteome</keyword>
<dbReference type="Gene3D" id="3.40.1190.20">
    <property type="match status" value="1"/>
</dbReference>
<dbReference type="PANTHER" id="PTHR43085:SF54">
    <property type="entry name" value="PUTATIVE-RELATED"/>
    <property type="match status" value="1"/>
</dbReference>
<evidence type="ECO:0000313" key="5">
    <source>
        <dbReference type="EMBL" id="MCZ8514186.1"/>
    </source>
</evidence>
<dbReference type="InterPro" id="IPR011611">
    <property type="entry name" value="PfkB_dom"/>
</dbReference>
<dbReference type="Pfam" id="PF00294">
    <property type="entry name" value="PfkB"/>
    <property type="match status" value="1"/>
</dbReference>
<evidence type="ECO:0000256" key="2">
    <source>
        <dbReference type="ARBA" id="ARBA00022679"/>
    </source>
</evidence>